<keyword evidence="1" id="KW-1133">Transmembrane helix</keyword>
<dbReference type="OrthoDB" id="2327125at2759"/>
<organism evidence="3 4">
    <name type="scientific">Mucor saturninus</name>
    <dbReference type="NCBI Taxonomy" id="64648"/>
    <lineage>
        <taxon>Eukaryota</taxon>
        <taxon>Fungi</taxon>
        <taxon>Fungi incertae sedis</taxon>
        <taxon>Mucoromycota</taxon>
        <taxon>Mucoromycotina</taxon>
        <taxon>Mucoromycetes</taxon>
        <taxon>Mucorales</taxon>
        <taxon>Mucorineae</taxon>
        <taxon>Mucoraceae</taxon>
        <taxon>Mucor</taxon>
    </lineage>
</organism>
<sequence length="356" mass="40303">MISQLLQFLFLAILGANLVDAKWLSVIPNAPVRSISKVFGIPTWLSHIEDYDDDAMNATTVFSVVCIAVSTVYALYYLAFIYVPTQARGRQSIGPFNTLVMLYLIATFFATFSFSVMSVGRIWASFGVFHNLFEIALLSHIMFRQKSIMQRRFVATCFIYLLLTMFIVIIAPWPLDALFFKFQGLATDFSLSIDLGRLYYHNKSIHRKASVGTMIPSSDDEEDSDEYTKECDLLIQQLQQQQVEQEKQMDADPKKVMSMMVPVHKNISVLYTAALLHAVGNALVTFSNHFYLWIIFQFIYAISFPMYAYYCIAEPNASRVSFYKVDYAKEALVMVMGATLAGVSIAVGIYNSGIKL</sequence>
<feature type="transmembrane region" description="Helical" evidence="1">
    <location>
        <begin position="331"/>
        <end position="350"/>
    </location>
</feature>
<accession>A0A8H7UX80</accession>
<keyword evidence="1" id="KW-0812">Transmembrane</keyword>
<evidence type="ECO:0000313" key="3">
    <source>
        <dbReference type="EMBL" id="KAG2199070.1"/>
    </source>
</evidence>
<protein>
    <submittedName>
        <fullName evidence="3">Uncharacterized protein</fullName>
    </submittedName>
</protein>
<gene>
    <name evidence="3" type="ORF">INT47_005074</name>
</gene>
<reference evidence="3" key="1">
    <citation type="submission" date="2020-12" db="EMBL/GenBank/DDBJ databases">
        <title>Metabolic potential, ecology and presence of endohyphal bacteria is reflected in genomic diversity of Mucoromycotina.</title>
        <authorList>
            <person name="Muszewska A."/>
            <person name="Okrasinska A."/>
            <person name="Steczkiewicz K."/>
            <person name="Drgas O."/>
            <person name="Orlowska M."/>
            <person name="Perlinska-Lenart U."/>
            <person name="Aleksandrzak-Piekarczyk T."/>
            <person name="Szatraj K."/>
            <person name="Zielenkiewicz U."/>
            <person name="Pilsyk S."/>
            <person name="Malc E."/>
            <person name="Mieczkowski P."/>
            <person name="Kruszewska J.S."/>
            <person name="Biernat P."/>
            <person name="Pawlowska J."/>
        </authorList>
    </citation>
    <scope>NUCLEOTIDE SEQUENCE</scope>
    <source>
        <strain evidence="3">WA0000017839</strain>
    </source>
</reference>
<dbReference type="AlphaFoldDB" id="A0A8H7UX80"/>
<dbReference type="EMBL" id="JAEPRD010000101">
    <property type="protein sequence ID" value="KAG2199070.1"/>
    <property type="molecule type" value="Genomic_DNA"/>
</dbReference>
<evidence type="ECO:0000313" key="4">
    <source>
        <dbReference type="Proteomes" id="UP000603453"/>
    </source>
</evidence>
<proteinExistence type="predicted"/>
<name>A0A8H7UX80_9FUNG</name>
<evidence type="ECO:0000256" key="1">
    <source>
        <dbReference type="SAM" id="Phobius"/>
    </source>
</evidence>
<feature type="transmembrane region" description="Helical" evidence="1">
    <location>
        <begin position="122"/>
        <end position="141"/>
    </location>
</feature>
<feature type="transmembrane region" description="Helical" evidence="1">
    <location>
        <begin position="290"/>
        <end position="310"/>
    </location>
</feature>
<keyword evidence="2" id="KW-0732">Signal</keyword>
<feature type="transmembrane region" description="Helical" evidence="1">
    <location>
        <begin position="153"/>
        <end position="173"/>
    </location>
</feature>
<keyword evidence="4" id="KW-1185">Reference proteome</keyword>
<feature type="transmembrane region" description="Helical" evidence="1">
    <location>
        <begin position="61"/>
        <end position="83"/>
    </location>
</feature>
<feature type="transmembrane region" description="Helical" evidence="1">
    <location>
        <begin position="95"/>
        <end position="116"/>
    </location>
</feature>
<evidence type="ECO:0000256" key="2">
    <source>
        <dbReference type="SAM" id="SignalP"/>
    </source>
</evidence>
<comment type="caution">
    <text evidence="3">The sequence shown here is derived from an EMBL/GenBank/DDBJ whole genome shotgun (WGS) entry which is preliminary data.</text>
</comment>
<feature type="signal peptide" evidence="2">
    <location>
        <begin position="1"/>
        <end position="21"/>
    </location>
</feature>
<keyword evidence="1" id="KW-0472">Membrane</keyword>
<feature type="chain" id="PRO_5034656610" evidence="2">
    <location>
        <begin position="22"/>
        <end position="356"/>
    </location>
</feature>
<dbReference type="Proteomes" id="UP000603453">
    <property type="component" value="Unassembled WGS sequence"/>
</dbReference>
<feature type="transmembrane region" description="Helical" evidence="1">
    <location>
        <begin position="267"/>
        <end position="284"/>
    </location>
</feature>